<keyword evidence="2" id="KW-1185">Reference proteome</keyword>
<protein>
    <submittedName>
        <fullName evidence="1">Uncharacterized protein</fullName>
    </submittedName>
</protein>
<dbReference type="Proteomes" id="UP000805193">
    <property type="component" value="Unassembled WGS sequence"/>
</dbReference>
<proteinExistence type="predicted"/>
<comment type="caution">
    <text evidence="1">The sequence shown here is derived from an EMBL/GenBank/DDBJ whole genome shotgun (WGS) entry which is preliminary data.</text>
</comment>
<name>A0AC60PEH7_IXOPE</name>
<evidence type="ECO:0000313" key="2">
    <source>
        <dbReference type="Proteomes" id="UP000805193"/>
    </source>
</evidence>
<dbReference type="EMBL" id="JABSTQ010010746">
    <property type="protein sequence ID" value="KAG0418292.1"/>
    <property type="molecule type" value="Genomic_DNA"/>
</dbReference>
<reference evidence="1 2" key="1">
    <citation type="journal article" date="2020" name="Cell">
        <title>Large-Scale Comparative Analyses of Tick Genomes Elucidate Their Genetic Diversity and Vector Capacities.</title>
        <authorList>
            <consortium name="Tick Genome and Microbiome Consortium (TIGMIC)"/>
            <person name="Jia N."/>
            <person name="Wang J."/>
            <person name="Shi W."/>
            <person name="Du L."/>
            <person name="Sun Y."/>
            <person name="Zhan W."/>
            <person name="Jiang J.F."/>
            <person name="Wang Q."/>
            <person name="Zhang B."/>
            <person name="Ji P."/>
            <person name="Bell-Sakyi L."/>
            <person name="Cui X.M."/>
            <person name="Yuan T.T."/>
            <person name="Jiang B.G."/>
            <person name="Yang W.F."/>
            <person name="Lam T.T."/>
            <person name="Chang Q.C."/>
            <person name="Ding S.J."/>
            <person name="Wang X.J."/>
            <person name="Zhu J.G."/>
            <person name="Ruan X.D."/>
            <person name="Zhao L."/>
            <person name="Wei J.T."/>
            <person name="Ye R.Z."/>
            <person name="Que T.C."/>
            <person name="Du C.H."/>
            <person name="Zhou Y.H."/>
            <person name="Cheng J.X."/>
            <person name="Dai P.F."/>
            <person name="Guo W.B."/>
            <person name="Han X.H."/>
            <person name="Huang E.J."/>
            <person name="Li L.F."/>
            <person name="Wei W."/>
            <person name="Gao Y.C."/>
            <person name="Liu J.Z."/>
            <person name="Shao H.Z."/>
            <person name="Wang X."/>
            <person name="Wang C.C."/>
            <person name="Yang T.C."/>
            <person name="Huo Q.B."/>
            <person name="Li W."/>
            <person name="Chen H.Y."/>
            <person name="Chen S.E."/>
            <person name="Zhou L.G."/>
            <person name="Ni X.B."/>
            <person name="Tian J.H."/>
            <person name="Sheng Y."/>
            <person name="Liu T."/>
            <person name="Pan Y.S."/>
            <person name="Xia L.Y."/>
            <person name="Li J."/>
            <person name="Zhao F."/>
            <person name="Cao W.C."/>
        </authorList>
    </citation>
    <scope>NUCLEOTIDE SEQUENCE [LARGE SCALE GENOMIC DNA]</scope>
    <source>
        <strain evidence="1">Iper-2018</strain>
    </source>
</reference>
<evidence type="ECO:0000313" key="1">
    <source>
        <dbReference type="EMBL" id="KAG0418292.1"/>
    </source>
</evidence>
<organism evidence="1 2">
    <name type="scientific">Ixodes persulcatus</name>
    <name type="common">Taiga tick</name>
    <dbReference type="NCBI Taxonomy" id="34615"/>
    <lineage>
        <taxon>Eukaryota</taxon>
        <taxon>Metazoa</taxon>
        <taxon>Ecdysozoa</taxon>
        <taxon>Arthropoda</taxon>
        <taxon>Chelicerata</taxon>
        <taxon>Arachnida</taxon>
        <taxon>Acari</taxon>
        <taxon>Parasitiformes</taxon>
        <taxon>Ixodida</taxon>
        <taxon>Ixodoidea</taxon>
        <taxon>Ixodidae</taxon>
        <taxon>Ixodinae</taxon>
        <taxon>Ixodes</taxon>
    </lineage>
</organism>
<sequence length="102" mass="10303">MAVASAAAELLFTGLLSPCRGWVCLQGIAPEGTGLLPEGDGVIGNTASESKRFGRGSSSGPVKAVNLSVVLLRGVGQGPPPVALTASLLAAKSFWAVFFIFS</sequence>
<accession>A0AC60PEH7</accession>
<gene>
    <name evidence="1" type="ORF">HPB47_004976</name>
</gene>